<protein>
    <submittedName>
        <fullName evidence="1">Uncharacterized protein</fullName>
    </submittedName>
</protein>
<dbReference type="EMBL" id="NMVO01000016">
    <property type="protein sequence ID" value="OYO10785.1"/>
    <property type="molecule type" value="Genomic_DNA"/>
</dbReference>
<dbReference type="Pfam" id="PF04525">
    <property type="entry name" value="LOR"/>
    <property type="match status" value="1"/>
</dbReference>
<gene>
    <name evidence="1" type="ORF">CGZ94_17160</name>
</gene>
<proteinExistence type="predicted"/>
<organism evidence="1 2">
    <name type="scientific">Enemella evansiae</name>
    <dbReference type="NCBI Taxonomy" id="2016499"/>
    <lineage>
        <taxon>Bacteria</taxon>
        <taxon>Bacillati</taxon>
        <taxon>Actinomycetota</taxon>
        <taxon>Actinomycetes</taxon>
        <taxon>Propionibacteriales</taxon>
        <taxon>Propionibacteriaceae</taxon>
        <taxon>Enemella</taxon>
    </lineage>
</organism>
<dbReference type="AlphaFoldDB" id="A0A255G4H8"/>
<evidence type="ECO:0000313" key="1">
    <source>
        <dbReference type="EMBL" id="OYO10785.1"/>
    </source>
</evidence>
<keyword evidence="2" id="KW-1185">Reference proteome</keyword>
<dbReference type="OrthoDB" id="572274at2"/>
<sequence length="179" mass="20272">MTINRYEVRVLDANGQEGALLALAEQKRFKMKEQITFFSDETKQRPVFTMNARQILDVAPTLDIADASGQPLGWIRKEFGASFMRSTWTAADAWGNEYTGTERSQFFAILRRVIDLGFFANFYHFDFTAPDGQPVLHQSRATSLRDMYALDLPAFNGGHRLDWRLAAGIGVALDVMQAR</sequence>
<dbReference type="Proteomes" id="UP000215896">
    <property type="component" value="Unassembled WGS sequence"/>
</dbReference>
<dbReference type="InterPro" id="IPR007612">
    <property type="entry name" value="LOR"/>
</dbReference>
<accession>A0A255G4H8</accession>
<comment type="caution">
    <text evidence="1">The sequence shown here is derived from an EMBL/GenBank/DDBJ whole genome shotgun (WGS) entry which is preliminary data.</text>
</comment>
<reference evidence="1 2" key="1">
    <citation type="submission" date="2017-07" db="EMBL/GenBank/DDBJ databases">
        <title>Draft whole genome sequences of clinical Proprionibacteriaceae strains.</title>
        <authorList>
            <person name="Bernier A.-M."/>
            <person name="Bernard K."/>
            <person name="Domingo M.-C."/>
        </authorList>
    </citation>
    <scope>NUCLEOTIDE SEQUENCE [LARGE SCALE GENOMIC DNA]</scope>
    <source>
        <strain evidence="1 2">NML 030167</strain>
    </source>
</reference>
<name>A0A255G4H8_9ACTN</name>
<evidence type="ECO:0000313" key="2">
    <source>
        <dbReference type="Proteomes" id="UP000215896"/>
    </source>
</evidence>